<accession>A0A8S1RE75</accession>
<evidence type="ECO:0000313" key="1">
    <source>
        <dbReference type="EMBL" id="CAD8125269.1"/>
    </source>
</evidence>
<reference evidence="1" key="1">
    <citation type="submission" date="2021-01" db="EMBL/GenBank/DDBJ databases">
        <authorList>
            <consortium name="Genoscope - CEA"/>
            <person name="William W."/>
        </authorList>
    </citation>
    <scope>NUCLEOTIDE SEQUENCE</scope>
</reference>
<keyword evidence="2" id="KW-1185">Reference proteome</keyword>
<protein>
    <submittedName>
        <fullName evidence="1">Uncharacterized protein</fullName>
    </submittedName>
</protein>
<dbReference type="Proteomes" id="UP000692954">
    <property type="component" value="Unassembled WGS sequence"/>
</dbReference>
<evidence type="ECO:0000313" key="2">
    <source>
        <dbReference type="Proteomes" id="UP000692954"/>
    </source>
</evidence>
<dbReference type="AlphaFoldDB" id="A0A8S1RE75"/>
<proteinExistence type="predicted"/>
<gene>
    <name evidence="1" type="ORF">PSON_ATCC_30995.1.T1570106</name>
</gene>
<dbReference type="EMBL" id="CAJJDN010000157">
    <property type="protein sequence ID" value="CAD8125269.1"/>
    <property type="molecule type" value="Genomic_DNA"/>
</dbReference>
<name>A0A8S1RE75_9CILI</name>
<sequence>MRVQRGQKCLDCPQLCQLLQLKDRGGYRINITLIQNQ</sequence>
<organism evidence="1 2">
    <name type="scientific">Paramecium sonneborni</name>
    <dbReference type="NCBI Taxonomy" id="65129"/>
    <lineage>
        <taxon>Eukaryota</taxon>
        <taxon>Sar</taxon>
        <taxon>Alveolata</taxon>
        <taxon>Ciliophora</taxon>
        <taxon>Intramacronucleata</taxon>
        <taxon>Oligohymenophorea</taxon>
        <taxon>Peniculida</taxon>
        <taxon>Parameciidae</taxon>
        <taxon>Paramecium</taxon>
    </lineage>
</organism>
<comment type="caution">
    <text evidence="1">The sequence shown here is derived from an EMBL/GenBank/DDBJ whole genome shotgun (WGS) entry which is preliminary data.</text>
</comment>